<comment type="caution">
    <text evidence="1">The sequence shown here is derived from an EMBL/GenBank/DDBJ whole genome shotgun (WGS) entry which is preliminary data.</text>
</comment>
<dbReference type="EMBL" id="JBEDNY010000001">
    <property type="protein sequence ID" value="MEZ3163265.1"/>
    <property type="molecule type" value="Genomic_DNA"/>
</dbReference>
<organism evidence="1 2">
    <name type="scientific">Halorubrum miltondacostae</name>
    <dbReference type="NCBI Taxonomy" id="3076378"/>
    <lineage>
        <taxon>Archaea</taxon>
        <taxon>Methanobacteriati</taxon>
        <taxon>Methanobacteriota</taxon>
        <taxon>Stenosarchaea group</taxon>
        <taxon>Halobacteria</taxon>
        <taxon>Halobacteriales</taxon>
        <taxon>Haloferacaceae</taxon>
        <taxon>Halorubrum</taxon>
    </lineage>
</organism>
<sequence>MFFKNGDTNTFNATSADYGNWYKWQIDIDWGNNQYSVDWNNGEVVNSNNSFDGSPNNLAKLAWGAFGSNMNGSFDHYQDDYRVRL</sequence>
<proteinExistence type="predicted"/>
<dbReference type="AlphaFoldDB" id="A0ABD5M6M9"/>
<dbReference type="RefSeq" id="WP_371160608.1">
    <property type="nucleotide sequence ID" value="NZ_JBEDNX010000001.1"/>
</dbReference>
<reference evidence="1 2" key="1">
    <citation type="submission" date="2024-06" db="EMBL/GenBank/DDBJ databases">
        <title>Halorubrum miltondacostae sp. nov., a potential PHA producer isolated from an inland solar saltern in Rio Maior, Portugal.</title>
        <authorList>
            <person name="Albuquerque L."/>
            <person name="Viver T."/>
            <person name="Barroso C."/>
            <person name="Claudino R."/>
            <person name="Galvan M."/>
            <person name="Simoes G."/>
            <person name="Lobo Da Cunha A."/>
            <person name="Egas C."/>
        </authorList>
    </citation>
    <scope>NUCLEOTIDE SEQUENCE [LARGE SCALE GENOMIC DNA]</scope>
    <source>
        <strain evidence="1 2">RMP-11</strain>
    </source>
</reference>
<protein>
    <submittedName>
        <fullName evidence="1">Uncharacterized protein</fullName>
    </submittedName>
</protein>
<accession>A0ABD5M6M9</accession>
<evidence type="ECO:0000313" key="1">
    <source>
        <dbReference type="EMBL" id="MEZ3163265.1"/>
    </source>
</evidence>
<evidence type="ECO:0000313" key="2">
    <source>
        <dbReference type="Proteomes" id="UP001567572"/>
    </source>
</evidence>
<gene>
    <name evidence="1" type="ORF">ABNG04_05150</name>
</gene>
<keyword evidence="2" id="KW-1185">Reference proteome</keyword>
<dbReference type="Proteomes" id="UP001567572">
    <property type="component" value="Unassembled WGS sequence"/>
</dbReference>
<name>A0ABD5M6M9_9EURY</name>